<dbReference type="InterPro" id="IPR036188">
    <property type="entry name" value="FAD/NAD-bd_sf"/>
</dbReference>
<dbReference type="SUPFAM" id="SSF51905">
    <property type="entry name" value="FAD/NAD(P)-binding domain"/>
    <property type="match status" value="2"/>
</dbReference>
<dbReference type="EMBL" id="JACGWZ010000006">
    <property type="protein sequence ID" value="MBA8826806.1"/>
    <property type="molecule type" value="Genomic_DNA"/>
</dbReference>
<name>A0A839E2L1_9PSEU</name>
<evidence type="ECO:0000313" key="17">
    <source>
        <dbReference type="Proteomes" id="UP000569329"/>
    </source>
</evidence>
<organism evidence="16 17">
    <name type="scientific">Halosaccharopolyspora lacisalsi</name>
    <dbReference type="NCBI Taxonomy" id="1000566"/>
    <lineage>
        <taxon>Bacteria</taxon>
        <taxon>Bacillati</taxon>
        <taxon>Actinomycetota</taxon>
        <taxon>Actinomycetes</taxon>
        <taxon>Pseudonocardiales</taxon>
        <taxon>Pseudonocardiaceae</taxon>
        <taxon>Halosaccharopolyspora</taxon>
    </lineage>
</organism>
<evidence type="ECO:0000256" key="6">
    <source>
        <dbReference type="ARBA" id="ARBA00022630"/>
    </source>
</evidence>
<keyword evidence="8" id="KW-0521">NADP</keyword>
<keyword evidence="9 16" id="KW-0560">Oxidoreductase</keyword>
<comment type="caution">
    <text evidence="16">The sequence shown here is derived from an EMBL/GenBank/DDBJ whole genome shotgun (WGS) entry which is preliminary data.</text>
</comment>
<sequence length="432" mass="48008">MTHVHDLVGVGIGPFNLSVAALAEQVPDLSVAFLDENPRFCWHPGLLIEGTTLQVPFLADLVTLVDPTNPWSFLSYLKEHERLFPFYFAENFHISRREYSHYCAWVAESLSSCSFGRRVVSVDWDPAEEVFRVESEDVHTATRQTLAARNVVLGVGTTPVLPEPLRGLPGKEVFHSASYLDHADSLREAEDITVIGSGQSGAEVLLDLLRSQEREGRRLRWLTRSRAFAPMEYSKLGLEHFTPDYTEYFRTLPQETRDRVLAEQWQLYKASSAGTLAEIHDHLYQRSLGGRDPGAMLMPNVAVTEARRTTAGIELSCHHVEQDRTFDVTTDRVVAATGYSAERPSCLDPLVDLVEWDARGRYQVGEDYRIALGDGVPGGLYAQNAEMHSHGVGAPDLGLGAHRAARILNSVTGRDSFPLPERSAFTTFGVAS</sequence>
<dbReference type="PANTHER" id="PTHR42802:SF1">
    <property type="entry name" value="L-ORNITHINE N(5)-MONOOXYGENASE"/>
    <property type="match status" value="1"/>
</dbReference>
<dbReference type="AlphaFoldDB" id="A0A839E2L1"/>
<evidence type="ECO:0000256" key="8">
    <source>
        <dbReference type="ARBA" id="ARBA00022857"/>
    </source>
</evidence>
<protein>
    <recommendedName>
        <fullName evidence="5">L-lysine N6-monooxygenase MbtG</fullName>
        <ecNumber evidence="4">1.14.13.59</ecNumber>
    </recommendedName>
    <alternativeName>
        <fullName evidence="14">Lysine 6-N-hydroxylase</fullName>
    </alternativeName>
    <alternativeName>
        <fullName evidence="13">Lysine N6-hydroxylase</fullName>
    </alternativeName>
    <alternativeName>
        <fullName evidence="11">Lysine-N-oxygenase</fullName>
    </alternativeName>
    <alternativeName>
        <fullName evidence="12">Mycobactin synthase protein G</fullName>
    </alternativeName>
</protein>
<comment type="catalytic activity">
    <reaction evidence="15">
        <text>L-lysine + NADPH + O2 = N(6)-hydroxy-L-lysine + NADP(+) + H2O</text>
        <dbReference type="Rhea" id="RHEA:23228"/>
        <dbReference type="ChEBI" id="CHEBI:15377"/>
        <dbReference type="ChEBI" id="CHEBI:15379"/>
        <dbReference type="ChEBI" id="CHEBI:32551"/>
        <dbReference type="ChEBI" id="CHEBI:57783"/>
        <dbReference type="ChEBI" id="CHEBI:57820"/>
        <dbReference type="ChEBI" id="CHEBI:58349"/>
        <dbReference type="EC" id="1.14.13.59"/>
    </reaction>
</comment>
<dbReference type="Gene3D" id="3.50.50.60">
    <property type="entry name" value="FAD/NAD(P)-binding domain"/>
    <property type="match status" value="1"/>
</dbReference>
<evidence type="ECO:0000256" key="15">
    <source>
        <dbReference type="ARBA" id="ARBA00048407"/>
    </source>
</evidence>
<evidence type="ECO:0000256" key="7">
    <source>
        <dbReference type="ARBA" id="ARBA00022827"/>
    </source>
</evidence>
<comment type="similarity">
    <text evidence="3">Belongs to the lysine N(6)-hydroxylase/L-ornithine N(5)-oxygenase family.</text>
</comment>
<evidence type="ECO:0000256" key="9">
    <source>
        <dbReference type="ARBA" id="ARBA00023002"/>
    </source>
</evidence>
<keyword evidence="7" id="KW-0274">FAD</keyword>
<dbReference type="Pfam" id="PF13434">
    <property type="entry name" value="Lys_Orn_oxgnase"/>
    <property type="match status" value="1"/>
</dbReference>
<evidence type="ECO:0000256" key="2">
    <source>
        <dbReference type="ARBA" id="ARBA00004924"/>
    </source>
</evidence>
<evidence type="ECO:0000256" key="12">
    <source>
        <dbReference type="ARBA" id="ARBA00031158"/>
    </source>
</evidence>
<evidence type="ECO:0000256" key="4">
    <source>
        <dbReference type="ARBA" id="ARBA00013076"/>
    </source>
</evidence>
<dbReference type="PANTHER" id="PTHR42802">
    <property type="entry name" value="MONOOXYGENASE"/>
    <property type="match status" value="1"/>
</dbReference>
<evidence type="ECO:0000256" key="10">
    <source>
        <dbReference type="ARBA" id="ARBA00023033"/>
    </source>
</evidence>
<accession>A0A839E2L1</accession>
<keyword evidence="10" id="KW-0503">Monooxygenase</keyword>
<evidence type="ECO:0000256" key="5">
    <source>
        <dbReference type="ARBA" id="ARBA00016406"/>
    </source>
</evidence>
<evidence type="ECO:0000256" key="13">
    <source>
        <dbReference type="ARBA" id="ARBA00032493"/>
    </source>
</evidence>
<comment type="pathway">
    <text evidence="2">Siderophore biosynthesis.</text>
</comment>
<keyword evidence="6" id="KW-0285">Flavoprotein</keyword>
<dbReference type="Proteomes" id="UP000569329">
    <property type="component" value="Unassembled WGS sequence"/>
</dbReference>
<evidence type="ECO:0000313" key="16">
    <source>
        <dbReference type="EMBL" id="MBA8826806.1"/>
    </source>
</evidence>
<evidence type="ECO:0000256" key="3">
    <source>
        <dbReference type="ARBA" id="ARBA00007588"/>
    </source>
</evidence>
<keyword evidence="17" id="KW-1185">Reference proteome</keyword>
<dbReference type="InterPro" id="IPR025700">
    <property type="entry name" value="Lys/Orn_oxygenase"/>
</dbReference>
<evidence type="ECO:0000256" key="1">
    <source>
        <dbReference type="ARBA" id="ARBA00001974"/>
    </source>
</evidence>
<evidence type="ECO:0000256" key="14">
    <source>
        <dbReference type="ARBA" id="ARBA00032738"/>
    </source>
</evidence>
<proteinExistence type="inferred from homology"/>
<comment type="cofactor">
    <cofactor evidence="1">
        <name>FAD</name>
        <dbReference type="ChEBI" id="CHEBI:57692"/>
    </cofactor>
</comment>
<reference evidence="16 17" key="1">
    <citation type="submission" date="2020-07" db="EMBL/GenBank/DDBJ databases">
        <title>Sequencing the genomes of 1000 actinobacteria strains.</title>
        <authorList>
            <person name="Klenk H.-P."/>
        </authorList>
    </citation>
    <scope>NUCLEOTIDE SEQUENCE [LARGE SCALE GENOMIC DNA]</scope>
    <source>
        <strain evidence="16 17">DSM 45975</strain>
    </source>
</reference>
<dbReference type="RefSeq" id="WP_182545996.1">
    <property type="nucleotide sequence ID" value="NZ_JACGWZ010000006.1"/>
</dbReference>
<evidence type="ECO:0000256" key="11">
    <source>
        <dbReference type="ARBA" id="ARBA00029939"/>
    </source>
</evidence>
<gene>
    <name evidence="16" type="ORF">FHX42_004185</name>
</gene>
<dbReference type="EC" id="1.14.13.59" evidence="4"/>
<dbReference type="GO" id="GO:0047091">
    <property type="term" value="F:L-lysine 6-monooxygenase (NADPH) activity"/>
    <property type="evidence" value="ECO:0007669"/>
    <property type="project" value="UniProtKB-EC"/>
</dbReference>